<feature type="compositionally biased region" description="Basic and acidic residues" evidence="3">
    <location>
        <begin position="603"/>
        <end position="616"/>
    </location>
</feature>
<evidence type="ECO:0000313" key="4">
    <source>
        <dbReference type="EMBL" id="SBS97592.1"/>
    </source>
</evidence>
<keyword evidence="4" id="KW-0687">Ribonucleoprotein</keyword>
<evidence type="ECO:0000256" key="3">
    <source>
        <dbReference type="SAM" id="MobiDB-lite"/>
    </source>
</evidence>
<dbReference type="AlphaFoldDB" id="A0A1A8WXA8"/>
<feature type="region of interest" description="Disordered" evidence="3">
    <location>
        <begin position="409"/>
        <end position="429"/>
    </location>
</feature>
<feature type="compositionally biased region" description="Basic residues" evidence="3">
    <location>
        <begin position="624"/>
        <end position="633"/>
    </location>
</feature>
<feature type="region of interest" description="Disordered" evidence="3">
    <location>
        <begin position="571"/>
        <end position="644"/>
    </location>
</feature>
<feature type="compositionally biased region" description="Polar residues" evidence="3">
    <location>
        <begin position="584"/>
        <end position="602"/>
    </location>
</feature>
<sequence>MTFSQTDTCIHADTTPVAGYKKLKTDTFLCMKRCSTEARHFQRIVANSKNHSIYDDIEKNQLDKNIVKKVSILYDIFRHINGDKNNSNVNFIYTSDIKESLRHDDFVRIRFHITPVERKGINSLDGNNYIYIENLNNIVSNLYNPSSYDQFINNHIEEDKEKLNIMLKCLNEIECAYIYKYRSDNNIKLTFDVFCHNFYLFLSYDYKKKLAIKNFKNKYDHVQVEKEYKYTPTQNIMQLNTIGLVLKNYDDSYEQDIIEKLNPFLFESEQMINELHTRSETSRERKVQLENDFFLHKGTYEDEMRRLIRIERTKDEYARLKRSIGGNEEVFFTRINEMKINKIKNEKKKKKKKKKAVFVCPLNVCIISNSCRVTFVICHLYILPSNSTSSHSESSHMDANCSHVKLTKTGKRKHVETENGIGTHRPPLSPLQRITLVGTHPGAQLIGNLAEGKKAGLVRSKRNLTYYPCRRQEGHKIELMLGKHRKRRINPPVYPIHPNEEKKKNLNNFITYKDLKIRWRNTSKNYRKKVTIARKWKNLHCLLPMNKSSCIFILHKNLPYTRFKKGKEKEETFSQGEETYLNLPRNNNQTKLKIETSPVQLQQKEETNDNTSDNHSHSNVYSGRKTRMTRRRMRREEREEREKYGNVTYKEEHATENNSQGMITQSEVNYYEKPPREAKHLLEKDKKDLFCIMKSNFKNEHKVTIGDIIQTEKLHRKKAGDVIYFGTVLLVGSKNFTIIGKPTVPYCRVKATIEQITLSNEILSFRFKKVRRSSRFLRIRHWLTILKINDIILDIEKVSNNDIQMKDERVKPLQIIDLWSNRWLYKNELNFIKFGENNKPLAEKIYSLIEHQPNTLLRRGLTECYRFHPDPLLPQSY</sequence>
<protein>
    <recommendedName>
        <fullName evidence="2">Large ribosomal subunit protein bL21m</fullName>
    </recommendedName>
</protein>
<gene>
    <name evidence="4" type="ORF">POVCU1_039400</name>
</gene>
<proteinExistence type="inferred from homology"/>
<evidence type="ECO:0000313" key="5">
    <source>
        <dbReference type="Proteomes" id="UP000078546"/>
    </source>
</evidence>
<reference evidence="5" key="1">
    <citation type="submission" date="2016-05" db="EMBL/GenBank/DDBJ databases">
        <authorList>
            <person name="Naeem Raeece"/>
        </authorList>
    </citation>
    <scope>NUCLEOTIDE SEQUENCE [LARGE SCALE GENOMIC DNA]</scope>
</reference>
<accession>A0A1A8WXA8</accession>
<dbReference type="InterPro" id="IPR036164">
    <property type="entry name" value="bL21-like_sf"/>
</dbReference>
<comment type="similarity">
    <text evidence="1">Belongs to the bacterial ribosomal protein bL21 family.</text>
</comment>
<dbReference type="GO" id="GO:0003735">
    <property type="term" value="F:structural constituent of ribosome"/>
    <property type="evidence" value="ECO:0007669"/>
    <property type="project" value="TreeGrafter"/>
</dbReference>
<keyword evidence="4" id="KW-0689">Ribosomal protein</keyword>
<name>A0A1A8WXA8_PLAOA</name>
<dbReference type="PANTHER" id="PTHR21349:SF0">
    <property type="entry name" value="LARGE RIBOSOMAL SUBUNIT PROTEIN BL21M"/>
    <property type="match status" value="1"/>
</dbReference>
<dbReference type="Pfam" id="PF00829">
    <property type="entry name" value="Ribosomal_L21p"/>
    <property type="match status" value="1"/>
</dbReference>
<organism evidence="4 5">
    <name type="scientific">Plasmodium ovale curtisi</name>
    <dbReference type="NCBI Taxonomy" id="864141"/>
    <lineage>
        <taxon>Eukaryota</taxon>
        <taxon>Sar</taxon>
        <taxon>Alveolata</taxon>
        <taxon>Apicomplexa</taxon>
        <taxon>Aconoidasida</taxon>
        <taxon>Haemosporida</taxon>
        <taxon>Plasmodiidae</taxon>
        <taxon>Plasmodium</taxon>
        <taxon>Plasmodium (Plasmodium)</taxon>
    </lineage>
</organism>
<evidence type="ECO:0000256" key="2">
    <source>
        <dbReference type="ARBA" id="ARBA00044129"/>
    </source>
</evidence>
<dbReference type="GO" id="GO:0005762">
    <property type="term" value="C:mitochondrial large ribosomal subunit"/>
    <property type="evidence" value="ECO:0007669"/>
    <property type="project" value="TreeGrafter"/>
</dbReference>
<dbReference type="PANTHER" id="PTHR21349">
    <property type="entry name" value="50S RIBOSOMAL PROTEIN L21"/>
    <property type="match status" value="1"/>
</dbReference>
<feature type="compositionally biased region" description="Basic and acidic residues" evidence="3">
    <location>
        <begin position="634"/>
        <end position="644"/>
    </location>
</feature>
<dbReference type="InterPro" id="IPR028909">
    <property type="entry name" value="bL21-like"/>
</dbReference>
<evidence type="ECO:0000256" key="1">
    <source>
        <dbReference type="ARBA" id="ARBA00008563"/>
    </source>
</evidence>
<dbReference type="SUPFAM" id="SSF141091">
    <property type="entry name" value="L21p-like"/>
    <property type="match status" value="1"/>
</dbReference>
<dbReference type="EMBL" id="FLQV01000728">
    <property type="protein sequence ID" value="SBS97592.1"/>
    <property type="molecule type" value="Genomic_DNA"/>
</dbReference>
<dbReference type="Proteomes" id="UP000078546">
    <property type="component" value="Unassembled WGS sequence"/>
</dbReference>